<name>A0AAD5VFZ5_9APHY</name>
<dbReference type="EMBL" id="JANAWD010000028">
    <property type="protein sequence ID" value="KAJ3490423.1"/>
    <property type="molecule type" value="Genomic_DNA"/>
</dbReference>
<keyword evidence="2" id="KW-0813">Transport</keyword>
<dbReference type="InterPro" id="IPR011701">
    <property type="entry name" value="MFS"/>
</dbReference>
<evidence type="ECO:0000256" key="7">
    <source>
        <dbReference type="SAM" id="Phobius"/>
    </source>
</evidence>
<gene>
    <name evidence="9" type="ORF">NLI96_g1430</name>
</gene>
<feature type="transmembrane region" description="Helical" evidence="7">
    <location>
        <begin position="303"/>
        <end position="332"/>
    </location>
</feature>
<evidence type="ECO:0000259" key="8">
    <source>
        <dbReference type="PROSITE" id="PS50850"/>
    </source>
</evidence>
<evidence type="ECO:0000256" key="3">
    <source>
        <dbReference type="ARBA" id="ARBA00022692"/>
    </source>
</evidence>
<dbReference type="PANTHER" id="PTHR23504">
    <property type="entry name" value="MAJOR FACILITATOR SUPERFAMILY DOMAIN-CONTAINING PROTEIN 10"/>
    <property type="match status" value="1"/>
</dbReference>
<feature type="transmembrane region" description="Helical" evidence="7">
    <location>
        <begin position="51"/>
        <end position="72"/>
    </location>
</feature>
<proteinExistence type="predicted"/>
<organism evidence="9 10">
    <name type="scientific">Meripilus lineatus</name>
    <dbReference type="NCBI Taxonomy" id="2056292"/>
    <lineage>
        <taxon>Eukaryota</taxon>
        <taxon>Fungi</taxon>
        <taxon>Dikarya</taxon>
        <taxon>Basidiomycota</taxon>
        <taxon>Agaricomycotina</taxon>
        <taxon>Agaricomycetes</taxon>
        <taxon>Polyporales</taxon>
        <taxon>Meripilaceae</taxon>
        <taxon>Meripilus</taxon>
    </lineage>
</organism>
<accession>A0AAD5VFZ5</accession>
<reference evidence="9" key="1">
    <citation type="submission" date="2022-07" db="EMBL/GenBank/DDBJ databases">
        <title>Genome Sequence of Physisporinus lineatus.</title>
        <authorList>
            <person name="Buettner E."/>
        </authorList>
    </citation>
    <scope>NUCLEOTIDE SEQUENCE</scope>
    <source>
        <strain evidence="9">VT162</strain>
    </source>
</reference>
<dbReference type="Proteomes" id="UP001212997">
    <property type="component" value="Unassembled WGS sequence"/>
</dbReference>
<feature type="domain" description="Major facilitator superfamily (MFS) profile" evidence="8">
    <location>
        <begin position="50"/>
        <end position="504"/>
    </location>
</feature>
<feature type="transmembrane region" description="Helical" evidence="7">
    <location>
        <begin position="92"/>
        <end position="115"/>
    </location>
</feature>
<dbReference type="PROSITE" id="PS50850">
    <property type="entry name" value="MFS"/>
    <property type="match status" value="1"/>
</dbReference>
<evidence type="ECO:0000256" key="2">
    <source>
        <dbReference type="ARBA" id="ARBA00022448"/>
    </source>
</evidence>
<feature type="transmembrane region" description="Helical" evidence="7">
    <location>
        <begin position="402"/>
        <end position="430"/>
    </location>
</feature>
<dbReference type="InterPro" id="IPR020846">
    <property type="entry name" value="MFS_dom"/>
</dbReference>
<dbReference type="GO" id="GO:0016020">
    <property type="term" value="C:membrane"/>
    <property type="evidence" value="ECO:0007669"/>
    <property type="project" value="UniProtKB-SubCell"/>
</dbReference>
<protein>
    <recommendedName>
        <fullName evidence="8">Major facilitator superfamily (MFS) profile domain-containing protein</fullName>
    </recommendedName>
</protein>
<dbReference type="Gene3D" id="1.20.1250.20">
    <property type="entry name" value="MFS general substrate transporter like domains"/>
    <property type="match status" value="1"/>
</dbReference>
<evidence type="ECO:0000313" key="10">
    <source>
        <dbReference type="Proteomes" id="UP001212997"/>
    </source>
</evidence>
<feature type="transmembrane region" description="Helical" evidence="7">
    <location>
        <begin position="228"/>
        <end position="250"/>
    </location>
</feature>
<dbReference type="Pfam" id="PF07690">
    <property type="entry name" value="MFS_1"/>
    <property type="match status" value="1"/>
</dbReference>
<comment type="subcellular location">
    <subcellularLocation>
        <location evidence="1">Membrane</location>
        <topology evidence="1">Multi-pass membrane protein</topology>
    </subcellularLocation>
</comment>
<dbReference type="PANTHER" id="PTHR23504:SF15">
    <property type="entry name" value="MAJOR FACILITATOR SUPERFAMILY (MFS) PROFILE DOMAIN-CONTAINING PROTEIN"/>
    <property type="match status" value="1"/>
</dbReference>
<feature type="transmembrane region" description="Helical" evidence="7">
    <location>
        <begin position="375"/>
        <end position="396"/>
    </location>
</feature>
<evidence type="ECO:0000256" key="5">
    <source>
        <dbReference type="ARBA" id="ARBA00023136"/>
    </source>
</evidence>
<evidence type="ECO:0000256" key="6">
    <source>
        <dbReference type="SAM" id="MobiDB-lite"/>
    </source>
</evidence>
<dbReference type="SUPFAM" id="SSF103473">
    <property type="entry name" value="MFS general substrate transporter"/>
    <property type="match status" value="1"/>
</dbReference>
<keyword evidence="3 7" id="KW-0812">Transmembrane</keyword>
<keyword evidence="5 7" id="KW-0472">Membrane</keyword>
<evidence type="ECO:0000256" key="1">
    <source>
        <dbReference type="ARBA" id="ARBA00004141"/>
    </source>
</evidence>
<feature type="transmembrane region" description="Helical" evidence="7">
    <location>
        <begin position="480"/>
        <end position="501"/>
    </location>
</feature>
<comment type="caution">
    <text evidence="9">The sequence shown here is derived from an EMBL/GenBank/DDBJ whole genome shotgun (WGS) entry which is preliminary data.</text>
</comment>
<keyword evidence="4 7" id="KW-1133">Transmembrane helix</keyword>
<feature type="transmembrane region" description="Helical" evidence="7">
    <location>
        <begin position="344"/>
        <end position="363"/>
    </location>
</feature>
<dbReference type="AlphaFoldDB" id="A0AAD5VFZ5"/>
<dbReference type="GO" id="GO:0022857">
    <property type="term" value="F:transmembrane transporter activity"/>
    <property type="evidence" value="ECO:0007669"/>
    <property type="project" value="InterPro"/>
</dbReference>
<keyword evidence="10" id="KW-1185">Reference proteome</keyword>
<sequence>MAVADEGAWIRAKGKGKAKRRDEIAPLLAPPAREDVEGQKPTQAIISRGQFIALLVVYFAEPISCTFIYPFIAQLVSGLPVVDGDPRKIGYYSGLFDSLPLLTQALTILHWGWLGDKYGRKLLLLCGSAGLSIAIICFGFSKTLTTLFLSRASQGILNANVGTIKTIFGEMTKGDPIAMARVFSFLPMIWASGATFGMDDRPILGGFLEHPATRFPIFSTQLWKEYPYLLPCVATASVSMLGFITTLFFVEDSRSSKYRVKPQASNSYGSFESEPGPSRSASPVSDETNEPVLSKSFEFTPTLILTLVNYALLVFLGTSFLALISLFLAAPIHQGGLGFEPSRIGTVLCIIGVLHGTFQATFFAKIHKKYDPKKVYTAAMIGFGPLYLCLPVMQWVARNYGVGWGIWALTFAVAALYTWSFTGFCCMYILITHASPGPEHLSTTNGLSQIVYAAIGAIGPPVTTTLFALTTEHNLVGGTFVYAVMISISILAVALSGFLNIELTEGE</sequence>
<dbReference type="InterPro" id="IPR036259">
    <property type="entry name" value="MFS_trans_sf"/>
</dbReference>
<evidence type="ECO:0000256" key="4">
    <source>
        <dbReference type="ARBA" id="ARBA00022989"/>
    </source>
</evidence>
<feature type="transmembrane region" description="Helical" evidence="7">
    <location>
        <begin position="122"/>
        <end position="141"/>
    </location>
</feature>
<evidence type="ECO:0000313" key="9">
    <source>
        <dbReference type="EMBL" id="KAJ3490423.1"/>
    </source>
</evidence>
<feature type="transmembrane region" description="Helical" evidence="7">
    <location>
        <begin position="450"/>
        <end position="468"/>
    </location>
</feature>
<feature type="region of interest" description="Disordered" evidence="6">
    <location>
        <begin position="265"/>
        <end position="287"/>
    </location>
</feature>